<dbReference type="Proteomes" id="UP001303115">
    <property type="component" value="Unassembled WGS sequence"/>
</dbReference>
<feature type="region of interest" description="Disordered" evidence="1">
    <location>
        <begin position="233"/>
        <end position="295"/>
    </location>
</feature>
<keyword evidence="3" id="KW-1185">Reference proteome</keyword>
<evidence type="ECO:0000256" key="1">
    <source>
        <dbReference type="SAM" id="MobiDB-lite"/>
    </source>
</evidence>
<reference evidence="3" key="1">
    <citation type="journal article" date="2023" name="Mol. Phylogenet. Evol.">
        <title>Genome-scale phylogeny and comparative genomics of the fungal order Sordariales.</title>
        <authorList>
            <person name="Hensen N."/>
            <person name="Bonometti L."/>
            <person name="Westerberg I."/>
            <person name="Brannstrom I.O."/>
            <person name="Guillou S."/>
            <person name="Cros-Aarteil S."/>
            <person name="Calhoun S."/>
            <person name="Haridas S."/>
            <person name="Kuo A."/>
            <person name="Mondo S."/>
            <person name="Pangilinan J."/>
            <person name="Riley R."/>
            <person name="LaButti K."/>
            <person name="Andreopoulos B."/>
            <person name="Lipzen A."/>
            <person name="Chen C."/>
            <person name="Yan M."/>
            <person name="Daum C."/>
            <person name="Ng V."/>
            <person name="Clum A."/>
            <person name="Steindorff A."/>
            <person name="Ohm R.A."/>
            <person name="Martin F."/>
            <person name="Silar P."/>
            <person name="Natvig D.O."/>
            <person name="Lalanne C."/>
            <person name="Gautier V."/>
            <person name="Ament-Velasquez S.L."/>
            <person name="Kruys A."/>
            <person name="Hutchinson M.I."/>
            <person name="Powell A.J."/>
            <person name="Barry K."/>
            <person name="Miller A.N."/>
            <person name="Grigoriev I.V."/>
            <person name="Debuchy R."/>
            <person name="Gladieux P."/>
            <person name="Hiltunen Thoren M."/>
            <person name="Johannesson H."/>
        </authorList>
    </citation>
    <scope>NUCLEOTIDE SEQUENCE [LARGE SCALE GENOMIC DNA]</scope>
    <source>
        <strain evidence="3">CBS 284.82</strain>
    </source>
</reference>
<dbReference type="AlphaFoldDB" id="A0AAN6SNM3"/>
<sequence length="295" mass="33521">MPQTPPAFAFGCPGQGHHHRPTFSSPLSSSPIRASSLSPPPFQHHQQQITSQPLSPCNPNSLNTLALPRHTQSSPILGPASTQSPFNENTTTQNNNPKFRFAARNPRPNPVLKRREDAQEGRRRLFFHNVRQRQEDRRWEMRGGEDEVRFFHQTRSPFQNLLLKLEWWRLHRERTQAKEAELAQYDLLGVLDADAVAREEEEMRMQEMEELEYPPHDDRDALMADAIAQQEEAEMEALVSALEGQAGSGSGSGSGHFSDDEDYDGLFMDLIQQQQQQHEDEEGQGMGDSPDVEMS</sequence>
<organism evidence="2 3">
    <name type="scientific">Parachaetomium inaequale</name>
    <dbReference type="NCBI Taxonomy" id="2588326"/>
    <lineage>
        <taxon>Eukaryota</taxon>
        <taxon>Fungi</taxon>
        <taxon>Dikarya</taxon>
        <taxon>Ascomycota</taxon>
        <taxon>Pezizomycotina</taxon>
        <taxon>Sordariomycetes</taxon>
        <taxon>Sordariomycetidae</taxon>
        <taxon>Sordariales</taxon>
        <taxon>Chaetomiaceae</taxon>
        <taxon>Parachaetomium</taxon>
    </lineage>
</organism>
<feature type="compositionally biased region" description="Polar residues" evidence="1">
    <location>
        <begin position="44"/>
        <end position="53"/>
    </location>
</feature>
<feature type="compositionally biased region" description="Polar residues" evidence="1">
    <location>
        <begin position="71"/>
        <end position="97"/>
    </location>
</feature>
<accession>A0AAN6SNM3</accession>
<dbReference type="EMBL" id="MU854501">
    <property type="protein sequence ID" value="KAK4033972.1"/>
    <property type="molecule type" value="Genomic_DNA"/>
</dbReference>
<gene>
    <name evidence="2" type="ORF">C8A01DRAFT_19172</name>
</gene>
<protein>
    <submittedName>
        <fullName evidence="2">Uncharacterized protein</fullName>
    </submittedName>
</protein>
<feature type="compositionally biased region" description="Low complexity" evidence="1">
    <location>
        <begin position="24"/>
        <end position="37"/>
    </location>
</feature>
<evidence type="ECO:0000313" key="3">
    <source>
        <dbReference type="Proteomes" id="UP001303115"/>
    </source>
</evidence>
<comment type="caution">
    <text evidence="2">The sequence shown here is derived from an EMBL/GenBank/DDBJ whole genome shotgun (WGS) entry which is preliminary data.</text>
</comment>
<name>A0AAN6SNM3_9PEZI</name>
<evidence type="ECO:0000313" key="2">
    <source>
        <dbReference type="EMBL" id="KAK4033972.1"/>
    </source>
</evidence>
<feature type="region of interest" description="Disordered" evidence="1">
    <location>
        <begin position="1"/>
        <end position="53"/>
    </location>
</feature>
<feature type="region of interest" description="Disordered" evidence="1">
    <location>
        <begin position="71"/>
        <end position="119"/>
    </location>
</feature>
<proteinExistence type="predicted"/>